<organism evidence="1 2">
    <name type="scientific">Araneus ventricosus</name>
    <name type="common">Orbweaver spider</name>
    <name type="synonym">Epeira ventricosa</name>
    <dbReference type="NCBI Taxonomy" id="182803"/>
    <lineage>
        <taxon>Eukaryota</taxon>
        <taxon>Metazoa</taxon>
        <taxon>Ecdysozoa</taxon>
        <taxon>Arthropoda</taxon>
        <taxon>Chelicerata</taxon>
        <taxon>Arachnida</taxon>
        <taxon>Araneae</taxon>
        <taxon>Araneomorphae</taxon>
        <taxon>Entelegynae</taxon>
        <taxon>Araneoidea</taxon>
        <taxon>Araneidae</taxon>
        <taxon>Araneus</taxon>
    </lineage>
</organism>
<comment type="caution">
    <text evidence="1">The sequence shown here is derived from an EMBL/GenBank/DDBJ whole genome shotgun (WGS) entry which is preliminary data.</text>
</comment>
<evidence type="ECO:0000313" key="1">
    <source>
        <dbReference type="EMBL" id="GBN88043.1"/>
    </source>
</evidence>
<protein>
    <submittedName>
        <fullName evidence="1">Uncharacterized protein</fullName>
    </submittedName>
</protein>
<reference evidence="1 2" key="1">
    <citation type="journal article" date="2019" name="Sci. Rep.">
        <title>Orb-weaving spider Araneus ventricosus genome elucidates the spidroin gene catalogue.</title>
        <authorList>
            <person name="Kono N."/>
            <person name="Nakamura H."/>
            <person name="Ohtoshi R."/>
            <person name="Moran D.A.P."/>
            <person name="Shinohara A."/>
            <person name="Yoshida Y."/>
            <person name="Fujiwara M."/>
            <person name="Mori M."/>
            <person name="Tomita M."/>
            <person name="Arakawa K."/>
        </authorList>
    </citation>
    <scope>NUCLEOTIDE SEQUENCE [LARGE SCALE GENOMIC DNA]</scope>
</reference>
<name>A0A4Y2SJS4_ARAVE</name>
<gene>
    <name evidence="1" type="ORF">AVEN_111742_1</name>
</gene>
<keyword evidence="2" id="KW-1185">Reference proteome</keyword>
<dbReference type="EMBL" id="BGPR01022096">
    <property type="protein sequence ID" value="GBN88043.1"/>
    <property type="molecule type" value="Genomic_DNA"/>
</dbReference>
<accession>A0A4Y2SJS4</accession>
<evidence type="ECO:0000313" key="2">
    <source>
        <dbReference type="Proteomes" id="UP000499080"/>
    </source>
</evidence>
<proteinExistence type="predicted"/>
<dbReference type="Proteomes" id="UP000499080">
    <property type="component" value="Unassembled WGS sequence"/>
</dbReference>
<dbReference type="AlphaFoldDB" id="A0A4Y2SJS4"/>
<sequence>MENFRYLCSVDSVMCIDFRMPRKFLTAQEGLDLLWTSDGSGLEDIDNELVIVPSDADALSDTGDIDDSSTIKIEETMCDDQCFTNVHYML</sequence>